<evidence type="ECO:0000256" key="9">
    <source>
        <dbReference type="ARBA" id="ARBA00022840"/>
    </source>
</evidence>
<dbReference type="FunFam" id="3.40.50.300:FF:000127">
    <property type="entry name" value="Ribose import ATP-binding protein RbsA"/>
    <property type="match status" value="1"/>
</dbReference>
<dbReference type="NCBIfam" id="NF008442">
    <property type="entry name" value="PRK11288.1"/>
    <property type="match status" value="1"/>
</dbReference>
<comment type="subcellular location">
    <subcellularLocation>
        <location evidence="2">Cell inner membrane</location>
    </subcellularLocation>
    <subcellularLocation>
        <location evidence="1">Cell membrane</location>
        <topology evidence="1">Peripheral membrane protein</topology>
    </subcellularLocation>
</comment>
<dbReference type="CDD" id="cd03215">
    <property type="entry name" value="ABC_Carb_Monos_II"/>
    <property type="match status" value="1"/>
</dbReference>
<dbReference type="EMBL" id="SLUN01000029">
    <property type="protein sequence ID" value="TCL62000.1"/>
    <property type="molecule type" value="Genomic_DNA"/>
</dbReference>
<evidence type="ECO:0000259" key="12">
    <source>
        <dbReference type="PROSITE" id="PS50893"/>
    </source>
</evidence>
<evidence type="ECO:0000256" key="6">
    <source>
        <dbReference type="ARBA" id="ARBA00022597"/>
    </source>
</evidence>
<keyword evidence="7" id="KW-0677">Repeat</keyword>
<keyword evidence="10" id="KW-1278">Translocase</keyword>
<dbReference type="GO" id="GO:0005524">
    <property type="term" value="F:ATP binding"/>
    <property type="evidence" value="ECO:0007669"/>
    <property type="project" value="UniProtKB-KW"/>
</dbReference>
<keyword evidence="5" id="KW-0997">Cell inner membrane</keyword>
<reference evidence="13 14" key="1">
    <citation type="submission" date="2019-03" db="EMBL/GenBank/DDBJ databases">
        <title>Genomic Encyclopedia of Type Strains, Phase IV (KMG-IV): sequencing the most valuable type-strain genomes for metagenomic binning, comparative biology and taxonomic classification.</title>
        <authorList>
            <person name="Goeker M."/>
        </authorList>
    </citation>
    <scope>NUCLEOTIDE SEQUENCE [LARGE SCALE GENOMIC DNA]</scope>
    <source>
        <strain evidence="13 14">LX-B</strain>
    </source>
</reference>
<dbReference type="InterPro" id="IPR003439">
    <property type="entry name" value="ABC_transporter-like_ATP-bd"/>
</dbReference>
<dbReference type="OrthoDB" id="9771863at2"/>
<evidence type="ECO:0000256" key="4">
    <source>
        <dbReference type="ARBA" id="ARBA00022475"/>
    </source>
</evidence>
<keyword evidence="8" id="KW-0547">Nucleotide-binding</keyword>
<dbReference type="SMART" id="SM00382">
    <property type="entry name" value="AAA"/>
    <property type="match status" value="2"/>
</dbReference>
<dbReference type="GO" id="GO:0016887">
    <property type="term" value="F:ATP hydrolysis activity"/>
    <property type="evidence" value="ECO:0007669"/>
    <property type="project" value="InterPro"/>
</dbReference>
<dbReference type="Pfam" id="PF00005">
    <property type="entry name" value="ABC_tran"/>
    <property type="match status" value="2"/>
</dbReference>
<comment type="caution">
    <text evidence="13">The sequence shown here is derived from an EMBL/GenBank/DDBJ whole genome shotgun (WGS) entry which is preliminary data.</text>
</comment>
<evidence type="ECO:0000256" key="1">
    <source>
        <dbReference type="ARBA" id="ARBA00004202"/>
    </source>
</evidence>
<feature type="domain" description="ABC transporter" evidence="12">
    <location>
        <begin position="6"/>
        <end position="241"/>
    </location>
</feature>
<dbReference type="GO" id="GO:0015749">
    <property type="term" value="P:monosaccharide transmembrane transport"/>
    <property type="evidence" value="ECO:0007669"/>
    <property type="project" value="UniProtKB-ARBA"/>
</dbReference>
<dbReference type="Gene3D" id="3.40.50.300">
    <property type="entry name" value="P-loop containing nucleotide triphosphate hydrolases"/>
    <property type="match status" value="2"/>
</dbReference>
<protein>
    <submittedName>
        <fullName evidence="13">L-arabinose transport system ATP-binding protein</fullName>
    </submittedName>
</protein>
<keyword evidence="4" id="KW-1003">Cell membrane</keyword>
<evidence type="ECO:0000313" key="13">
    <source>
        <dbReference type="EMBL" id="TCL62000.1"/>
    </source>
</evidence>
<dbReference type="PROSITE" id="PS50893">
    <property type="entry name" value="ABC_TRANSPORTER_2"/>
    <property type="match status" value="2"/>
</dbReference>
<evidence type="ECO:0000256" key="10">
    <source>
        <dbReference type="ARBA" id="ARBA00022967"/>
    </source>
</evidence>
<proteinExistence type="predicted"/>
<keyword evidence="9 13" id="KW-0067">ATP-binding</keyword>
<dbReference type="GO" id="GO:0005886">
    <property type="term" value="C:plasma membrane"/>
    <property type="evidence" value="ECO:0007669"/>
    <property type="project" value="UniProtKB-SubCell"/>
</dbReference>
<evidence type="ECO:0000256" key="3">
    <source>
        <dbReference type="ARBA" id="ARBA00022448"/>
    </source>
</evidence>
<feature type="domain" description="ABC transporter" evidence="12">
    <location>
        <begin position="241"/>
        <end position="496"/>
    </location>
</feature>
<evidence type="ECO:0000313" key="14">
    <source>
        <dbReference type="Proteomes" id="UP000295008"/>
    </source>
</evidence>
<keyword evidence="6" id="KW-0762">Sugar transport</keyword>
<organism evidence="13 14">
    <name type="scientific">Hydrogenispora ethanolica</name>
    <dbReference type="NCBI Taxonomy" id="1082276"/>
    <lineage>
        <taxon>Bacteria</taxon>
        <taxon>Bacillati</taxon>
        <taxon>Bacillota</taxon>
        <taxon>Hydrogenispora</taxon>
    </lineage>
</organism>
<evidence type="ECO:0000256" key="7">
    <source>
        <dbReference type="ARBA" id="ARBA00022737"/>
    </source>
</evidence>
<dbReference type="InterPro" id="IPR003593">
    <property type="entry name" value="AAA+_ATPase"/>
</dbReference>
<dbReference type="RefSeq" id="WP_132015992.1">
    <property type="nucleotide sequence ID" value="NZ_SLUN01000029.1"/>
</dbReference>
<keyword evidence="3" id="KW-0813">Transport</keyword>
<evidence type="ECO:0000256" key="11">
    <source>
        <dbReference type="ARBA" id="ARBA00023136"/>
    </source>
</evidence>
<keyword evidence="14" id="KW-1185">Reference proteome</keyword>
<dbReference type="SUPFAM" id="SSF52540">
    <property type="entry name" value="P-loop containing nucleoside triphosphate hydrolases"/>
    <property type="match status" value="2"/>
</dbReference>
<name>A0A4R1R8W4_HYDET</name>
<sequence>MQSGYLRFENISKQFPGVKALDGVTFEADEGSVHALVGENGAGKSTLLKILSGLYRPDGGHISLGGVAQHFSNTSDALHAGVAIIYQELNLVPDMTVAENLFLGHMPAKMGWLGKKALRENTLEMLKTLEEAIDPDCKIGNLSIAERQMIEIAKALARKAKVIAFDEPTSSLSDREVQKLFAIIAELKRQGKVILYVSHRLSEIFAICNAVTVFRDGKHIETFTDMSKLTQDQLVTKMVGRSIHDVYHYVRHPHGEAALEVENLMGYGLAEPATLTVNQGEVVGIFGLVGAGRTELLKLIYGATKAKMGKIKVFGREVRITKPSHAIHHGIVFCPEDRKKEGIIPIRSVRENINISVRRLTAKMGFIPEKRDIENAEHFVEQFNIKTPSIDKLVRDLSGGNQQKVVLARWLSEKVKVVLFDEPTRGIDVGAKAEIYGIISKLAAEGIGVLIVSSELPEILGISDRIIVMRQGKLQASLTHDEATEEKVLRLALPVVENKTSIYRMQ</sequence>
<evidence type="ECO:0000256" key="5">
    <source>
        <dbReference type="ARBA" id="ARBA00022519"/>
    </source>
</evidence>
<dbReference type="PANTHER" id="PTHR43790:SF6">
    <property type="entry name" value="ARABINOSE IMPORT ATP-BINDING PROTEIN ARAG"/>
    <property type="match status" value="1"/>
</dbReference>
<dbReference type="AlphaFoldDB" id="A0A4R1R8W4"/>
<dbReference type="FunFam" id="3.40.50.300:FF:000126">
    <property type="entry name" value="Galactose/methyl galactoside import ATP-binding protein MglA"/>
    <property type="match status" value="1"/>
</dbReference>
<gene>
    <name evidence="13" type="ORF">EDC14_102929</name>
</gene>
<evidence type="ECO:0000256" key="2">
    <source>
        <dbReference type="ARBA" id="ARBA00004533"/>
    </source>
</evidence>
<dbReference type="InterPro" id="IPR050107">
    <property type="entry name" value="ABC_carbohydrate_import_ATPase"/>
</dbReference>
<dbReference type="PANTHER" id="PTHR43790">
    <property type="entry name" value="CARBOHYDRATE TRANSPORT ATP-BINDING PROTEIN MG119-RELATED"/>
    <property type="match status" value="1"/>
</dbReference>
<dbReference type="InterPro" id="IPR017871">
    <property type="entry name" value="ABC_transporter-like_CS"/>
</dbReference>
<accession>A0A4R1R8W4</accession>
<dbReference type="PROSITE" id="PS00211">
    <property type="entry name" value="ABC_TRANSPORTER_1"/>
    <property type="match status" value="1"/>
</dbReference>
<evidence type="ECO:0000256" key="8">
    <source>
        <dbReference type="ARBA" id="ARBA00022741"/>
    </source>
</evidence>
<dbReference type="Proteomes" id="UP000295008">
    <property type="component" value="Unassembled WGS sequence"/>
</dbReference>
<dbReference type="InterPro" id="IPR027417">
    <property type="entry name" value="P-loop_NTPase"/>
</dbReference>
<dbReference type="CDD" id="cd03216">
    <property type="entry name" value="ABC_Carb_Monos_I"/>
    <property type="match status" value="1"/>
</dbReference>
<keyword evidence="11" id="KW-0472">Membrane</keyword>